<dbReference type="FunFam" id="3.30.360.10:FF:000006">
    <property type="entry name" value="Bifunctional aspartokinase/homoserine dehydrogenase"/>
    <property type="match status" value="1"/>
</dbReference>
<evidence type="ECO:0000256" key="20">
    <source>
        <dbReference type="ARBA" id="ARBA00023053"/>
    </source>
</evidence>
<dbReference type="FunFam" id="3.40.50.720:FF:000083">
    <property type="entry name" value="Bifunctional aspartokinase/homoserine dehydrogenase"/>
    <property type="match status" value="1"/>
</dbReference>
<evidence type="ECO:0000256" key="24">
    <source>
        <dbReference type="ARBA" id="ARBA00044938"/>
    </source>
</evidence>
<dbReference type="GO" id="GO:0004072">
    <property type="term" value="F:aspartate kinase activity"/>
    <property type="evidence" value="ECO:0007669"/>
    <property type="project" value="UniProtKB-UniRule"/>
</dbReference>
<dbReference type="Gene3D" id="3.30.360.10">
    <property type="entry name" value="Dihydrodipicolinate Reductase, domain 2"/>
    <property type="match status" value="1"/>
</dbReference>
<dbReference type="InterPro" id="IPR001048">
    <property type="entry name" value="Asp/Glu/Uridylate_kinase"/>
</dbReference>
<evidence type="ECO:0000256" key="15">
    <source>
        <dbReference type="ARBA" id="ARBA00022777"/>
    </source>
</evidence>
<keyword evidence="18 28" id="KW-0560">Oxidoreductase</keyword>
<evidence type="ECO:0000259" key="32">
    <source>
        <dbReference type="Pfam" id="PF22468"/>
    </source>
</evidence>
<dbReference type="Gene3D" id="3.40.50.720">
    <property type="entry name" value="NAD(P)-binding Rossmann-like Domain"/>
    <property type="match status" value="1"/>
</dbReference>
<comment type="pathway">
    <text evidence="6 28">Amino-acid biosynthesis; L-threonine biosynthesis; L-threonine from L-aspartate: step 1/5.</text>
</comment>
<dbReference type="Pfam" id="PF22468">
    <property type="entry name" value="ACT_9"/>
    <property type="match status" value="2"/>
</dbReference>
<dbReference type="Gene3D" id="3.40.1160.10">
    <property type="entry name" value="Acetylglutamate kinase-like"/>
    <property type="match status" value="1"/>
</dbReference>
<dbReference type="Gene3D" id="3.30.2130.10">
    <property type="entry name" value="VC0802-like"/>
    <property type="match status" value="1"/>
</dbReference>
<dbReference type="Proteomes" id="UP000242432">
    <property type="component" value="Unassembled WGS sequence"/>
</dbReference>
<evidence type="ECO:0000256" key="5">
    <source>
        <dbReference type="ARBA" id="ARBA00005062"/>
    </source>
</evidence>
<dbReference type="GO" id="GO:0046872">
    <property type="term" value="F:metal ion binding"/>
    <property type="evidence" value="ECO:0007669"/>
    <property type="project" value="UniProtKB-KW"/>
</dbReference>
<dbReference type="PIRSF" id="PIRSF000727">
    <property type="entry name" value="ThrA"/>
    <property type="match status" value="1"/>
</dbReference>
<keyword evidence="34" id="KW-1185">Reference proteome</keyword>
<dbReference type="CDD" id="cd04243">
    <property type="entry name" value="AAK_AK-HSDH-like"/>
    <property type="match status" value="1"/>
</dbReference>
<dbReference type="Gene3D" id="1.20.120.1320">
    <property type="entry name" value="Aspartokinase, catalytic domain"/>
    <property type="match status" value="1"/>
</dbReference>
<evidence type="ECO:0000256" key="10">
    <source>
        <dbReference type="ARBA" id="ARBA00022605"/>
    </source>
</evidence>
<comment type="catalytic activity">
    <reaction evidence="25">
        <text>L-aspartate + ATP = 4-phospho-L-aspartate + ADP</text>
        <dbReference type="Rhea" id="RHEA:23776"/>
        <dbReference type="ChEBI" id="CHEBI:29991"/>
        <dbReference type="ChEBI" id="CHEBI:30616"/>
        <dbReference type="ChEBI" id="CHEBI:57535"/>
        <dbReference type="ChEBI" id="CHEBI:456216"/>
        <dbReference type="EC" id="2.7.2.4"/>
    </reaction>
    <physiologicalReaction direction="left-to-right" evidence="25">
        <dbReference type="Rhea" id="RHEA:23777"/>
    </physiologicalReaction>
</comment>
<keyword evidence="20" id="KW-0915">Sodium</keyword>
<evidence type="ECO:0000256" key="23">
    <source>
        <dbReference type="ARBA" id="ARBA00023268"/>
    </source>
</evidence>
<comment type="similarity">
    <text evidence="7 28">In the C-terminal section; belongs to the homoserine dehydrogenase family.</text>
</comment>
<feature type="domain" description="Aspartokinase ACT" evidence="32">
    <location>
        <begin position="318"/>
        <end position="377"/>
    </location>
</feature>
<dbReference type="SUPFAM" id="SSF51735">
    <property type="entry name" value="NAD(P)-binding Rossmann-fold domains"/>
    <property type="match status" value="1"/>
</dbReference>
<keyword evidence="15 28" id="KW-0418">Kinase</keyword>
<evidence type="ECO:0000259" key="31">
    <source>
        <dbReference type="Pfam" id="PF03447"/>
    </source>
</evidence>
<evidence type="ECO:0000313" key="33">
    <source>
        <dbReference type="EMBL" id="SKA65594.1"/>
    </source>
</evidence>
<keyword evidence="22" id="KW-0486">Methionine biosynthesis</keyword>
<dbReference type="InterPro" id="IPR042199">
    <property type="entry name" value="AsparK_Bifunc_asparK/hSer_DH"/>
</dbReference>
<comment type="subunit">
    <text evidence="9 28">Homotetramer.</text>
</comment>
<dbReference type="PROSITE" id="PS00324">
    <property type="entry name" value="ASPARTOKINASE"/>
    <property type="match status" value="1"/>
</dbReference>
<dbReference type="InterPro" id="IPR036393">
    <property type="entry name" value="AceGlu_kinase-like_sf"/>
</dbReference>
<comment type="catalytic activity">
    <reaction evidence="27">
        <text>L-homoserine + NAD(+) = L-aspartate 4-semialdehyde + NADH + H(+)</text>
        <dbReference type="Rhea" id="RHEA:15757"/>
        <dbReference type="ChEBI" id="CHEBI:15378"/>
        <dbReference type="ChEBI" id="CHEBI:57476"/>
        <dbReference type="ChEBI" id="CHEBI:57540"/>
        <dbReference type="ChEBI" id="CHEBI:57945"/>
        <dbReference type="ChEBI" id="CHEBI:537519"/>
        <dbReference type="EC" id="1.1.1.3"/>
    </reaction>
    <physiologicalReaction direction="right-to-left" evidence="27">
        <dbReference type="Rhea" id="RHEA:15759"/>
    </physiologicalReaction>
</comment>
<comment type="pathway">
    <text evidence="2 28">Amino-acid biosynthesis; L-lysine biosynthesis via DAP pathway; (S)-tetrahydrodipicolinate from L-aspartate: step 1/4.</text>
</comment>
<dbReference type="GO" id="GO:0005524">
    <property type="term" value="F:ATP binding"/>
    <property type="evidence" value="ECO:0007669"/>
    <property type="project" value="UniProtKB-UniRule"/>
</dbReference>
<dbReference type="InterPro" id="IPR019811">
    <property type="entry name" value="HDH_CS"/>
</dbReference>
<evidence type="ECO:0000256" key="18">
    <source>
        <dbReference type="ARBA" id="ARBA00023002"/>
    </source>
</evidence>
<keyword evidence="12" id="KW-0791">Threonine biosynthesis</keyword>
<dbReference type="UniPathway" id="UPA00050">
    <property type="reaction ID" value="UER00063"/>
</dbReference>
<evidence type="ECO:0000256" key="14">
    <source>
        <dbReference type="ARBA" id="ARBA00022741"/>
    </source>
</evidence>
<evidence type="ECO:0000259" key="30">
    <source>
        <dbReference type="Pfam" id="PF00742"/>
    </source>
</evidence>
<dbReference type="InterPro" id="IPR011147">
    <property type="entry name" value="Bifunc_Aspkin/hSer_DH"/>
</dbReference>
<dbReference type="CDD" id="cd04922">
    <property type="entry name" value="ACT_AKi-HSDH-ThrA_2"/>
    <property type="match status" value="1"/>
</dbReference>
<evidence type="ECO:0000256" key="8">
    <source>
        <dbReference type="ARBA" id="ARBA00010046"/>
    </source>
</evidence>
<dbReference type="EC" id="1.1.1.3" evidence="28"/>
<keyword evidence="11 28" id="KW-0808">Transferase</keyword>
<dbReference type="AlphaFoldDB" id="A0A1T4VKT9"/>
<dbReference type="SUPFAM" id="SSF55021">
    <property type="entry name" value="ACT-like"/>
    <property type="match status" value="2"/>
</dbReference>
<dbReference type="InterPro" id="IPR036291">
    <property type="entry name" value="NAD(P)-bd_dom_sf"/>
</dbReference>
<keyword evidence="16 28" id="KW-0067">ATP-binding</keyword>
<dbReference type="GO" id="GO:0009086">
    <property type="term" value="P:methionine biosynthetic process"/>
    <property type="evidence" value="ECO:0007669"/>
    <property type="project" value="UniProtKB-KW"/>
</dbReference>
<evidence type="ECO:0000256" key="19">
    <source>
        <dbReference type="ARBA" id="ARBA00023027"/>
    </source>
</evidence>
<evidence type="ECO:0000256" key="28">
    <source>
        <dbReference type="PIRNR" id="PIRNR000727"/>
    </source>
</evidence>
<dbReference type="GO" id="GO:0009090">
    <property type="term" value="P:homoserine biosynthetic process"/>
    <property type="evidence" value="ECO:0007669"/>
    <property type="project" value="UniProtKB-ARBA"/>
</dbReference>
<dbReference type="GO" id="GO:0050661">
    <property type="term" value="F:NADP binding"/>
    <property type="evidence" value="ECO:0007669"/>
    <property type="project" value="UniProtKB-UniRule"/>
</dbReference>
<evidence type="ECO:0000256" key="1">
    <source>
        <dbReference type="ARBA" id="ARBA00001920"/>
    </source>
</evidence>
<evidence type="ECO:0000256" key="27">
    <source>
        <dbReference type="ARBA" id="ARBA00049031"/>
    </source>
</evidence>
<dbReference type="InterPro" id="IPR054352">
    <property type="entry name" value="ACT_Aspartokinase"/>
</dbReference>
<comment type="function">
    <text evidence="24">Bifunctional aspartate kinase and homoserine dehydrogenase that catalyzes the first and the third steps toward the synthesis of lysine, methionine and threonine from aspartate.</text>
</comment>
<dbReference type="InterPro" id="IPR001342">
    <property type="entry name" value="HDH_cat"/>
</dbReference>
<comment type="cofactor">
    <cofactor evidence="1">
        <name>a metal cation</name>
        <dbReference type="ChEBI" id="CHEBI:25213"/>
    </cofactor>
</comment>
<dbReference type="RefSeq" id="WP_078929070.1">
    <property type="nucleotide sequence ID" value="NZ_FUXX01000030.1"/>
</dbReference>
<comment type="similarity">
    <text evidence="8 28">In the N-terminal section; belongs to the aspartokinase family.</text>
</comment>
<dbReference type="InterPro" id="IPR018042">
    <property type="entry name" value="Aspartate_kinase_CS"/>
</dbReference>
<evidence type="ECO:0000256" key="4">
    <source>
        <dbReference type="ARBA" id="ARBA00005056"/>
    </source>
</evidence>
<dbReference type="FunFam" id="3.30.2130.10:FF:000001">
    <property type="entry name" value="Bifunctional aspartokinase/homoserine dehydrogenase"/>
    <property type="match status" value="1"/>
</dbReference>
<dbReference type="EC" id="2.7.2.4" evidence="28"/>
<evidence type="ECO:0000256" key="6">
    <source>
        <dbReference type="ARBA" id="ARBA00005139"/>
    </source>
</evidence>
<dbReference type="InterPro" id="IPR049638">
    <property type="entry name" value="AK-HD"/>
</dbReference>
<comment type="catalytic activity">
    <reaction evidence="26">
        <text>L-homoserine + NADP(+) = L-aspartate 4-semialdehyde + NADPH + H(+)</text>
        <dbReference type="Rhea" id="RHEA:15761"/>
        <dbReference type="ChEBI" id="CHEBI:15378"/>
        <dbReference type="ChEBI" id="CHEBI:57476"/>
        <dbReference type="ChEBI" id="CHEBI:57783"/>
        <dbReference type="ChEBI" id="CHEBI:58349"/>
        <dbReference type="ChEBI" id="CHEBI:537519"/>
        <dbReference type="EC" id="1.1.1.3"/>
    </reaction>
    <physiologicalReaction direction="right-to-left" evidence="26">
        <dbReference type="Rhea" id="RHEA:15763"/>
    </physiologicalReaction>
</comment>
<keyword evidence="10 28" id="KW-0028">Amino-acid biosynthesis</keyword>
<gene>
    <name evidence="33" type="ORF">SAMN02745213_01678</name>
</gene>
<keyword evidence="23" id="KW-0511">Multifunctional enzyme</keyword>
<comment type="pathway">
    <text evidence="3 28">Amino-acid biosynthesis; L-methionine biosynthesis via de novo pathway; L-homoserine from L-aspartate: step 1/3.</text>
</comment>
<dbReference type="CDD" id="cd04921">
    <property type="entry name" value="ACT_AKi-HSDH-ThrA-like_1"/>
    <property type="match status" value="1"/>
</dbReference>
<sequence>MRVLKFGGTSVANAERFQDVAKIALDTAAHSQTALVLSAPAKITNLLVALVAQGAAGNSGLKEFDDIRAIIEPIITTLGSKFEGFNTKKILSEYNKTMETIRKRVDGMALLGVCPELVMAYIESRGESFSILIMEELLKSLGKKVRVIDPVKVLVTEGPIMESSVNIDASKAKYAALEDDKDAITLMSGFCGGNAQGEQVLLGRNGSDYSAACLAAISNAECCEIWTDVDGVYSCDPRAVSGAILLRKMSYAEAMELSYFGAKVLHPRTIAPIAQFHIPCLIKNTKNPKGEGTLISEETDLSIPIKGISDLKGIALLNISGPGMKGMVGMAGRLFTAVSRANVSVTLITQSSSEYSISFCVNQSELSKAKRAITGEFKLELKEGLLNPIEVKEGCAIISVVGDGMRTVRGISGKFFRALAEANVNIRAIAQGSSERSISAVISQKRVPEAVAFAHTAFFNSKQRLDVVLLGCGGVGGALLSQIKRQREMLSSKQGIDIRVVGVGNSKHFISDPNCVDLENYQELLSESDSEALTPETAEALIKSAHLLNPILVDCTTSEELANSYIDYMKAGYHIVTPSKKANTLSFDFYKKLREAAKLHHRKFLYEANVGAGLPVINTMQNQLAAGDELIDFAGILSGTLSFIFGLVEDGKTLSEATQIAYEKGFTEPNPADDLDGMDVGRKLLILARENGMELELSDVKIDSIVEPKYLKGSNAKEVIANLKNADAEFSKKVSEAKAKGKVLRYVGCIKDGKVFCQLREVGPEDPLFRVRDGENALALTTLYYQPIPLVIRGYGAGTEVTAAGVLSDVLRLQNWTHED</sequence>
<dbReference type="PROSITE" id="PS01042">
    <property type="entry name" value="HOMOSER_DHGENASE"/>
    <property type="match status" value="1"/>
</dbReference>
<organism evidence="33 34">
    <name type="scientific">Succinivibrio dextrinosolvens DSM 3072</name>
    <dbReference type="NCBI Taxonomy" id="1123324"/>
    <lineage>
        <taxon>Bacteria</taxon>
        <taxon>Pseudomonadati</taxon>
        <taxon>Pseudomonadota</taxon>
        <taxon>Gammaproteobacteria</taxon>
        <taxon>Aeromonadales</taxon>
        <taxon>Succinivibrionaceae</taxon>
        <taxon>Succinivibrio</taxon>
    </lineage>
</organism>
<evidence type="ECO:0000256" key="9">
    <source>
        <dbReference type="ARBA" id="ARBA00011881"/>
    </source>
</evidence>
<feature type="domain" description="Aspartate/homoserine dehydrogenase NAD-binding" evidence="31">
    <location>
        <begin position="471"/>
        <end position="607"/>
    </location>
</feature>
<evidence type="ECO:0000256" key="16">
    <source>
        <dbReference type="ARBA" id="ARBA00022840"/>
    </source>
</evidence>
<evidence type="ECO:0000256" key="25">
    <source>
        <dbReference type="ARBA" id="ARBA00048561"/>
    </source>
</evidence>
<dbReference type="Pfam" id="PF00742">
    <property type="entry name" value="Homoserine_dh"/>
    <property type="match status" value="1"/>
</dbReference>
<dbReference type="NCBIfam" id="TIGR00657">
    <property type="entry name" value="asp_kinases"/>
    <property type="match status" value="1"/>
</dbReference>
<dbReference type="SUPFAM" id="SSF53633">
    <property type="entry name" value="Carbamate kinase-like"/>
    <property type="match status" value="1"/>
</dbReference>
<dbReference type="UniPathway" id="UPA00034">
    <property type="reaction ID" value="UER00015"/>
</dbReference>
<dbReference type="PANTHER" id="PTHR43070:SF3">
    <property type="entry name" value="HOMOSERINE DEHYDROGENASE"/>
    <property type="match status" value="1"/>
</dbReference>
<comment type="pathway">
    <text evidence="4 28">Amino-acid biosynthesis; L-threonine biosynthesis; L-threonine from L-aspartate: step 3/5.</text>
</comment>
<dbReference type="PANTHER" id="PTHR43070">
    <property type="match status" value="1"/>
</dbReference>
<keyword evidence="13" id="KW-0479">Metal-binding</keyword>
<feature type="domain" description="Aspartokinase ACT" evidence="32">
    <location>
        <begin position="398"/>
        <end position="458"/>
    </location>
</feature>
<evidence type="ECO:0000259" key="29">
    <source>
        <dbReference type="Pfam" id="PF00696"/>
    </source>
</evidence>
<protein>
    <recommendedName>
        <fullName evidence="28">Bifunctional aspartokinase/homoserine dehydrogenase</fullName>
    </recommendedName>
    <domain>
        <recommendedName>
            <fullName evidence="28">Aspartokinase</fullName>
            <ecNumber evidence="28">2.7.2.4</ecNumber>
        </recommendedName>
    </domain>
    <domain>
        <recommendedName>
            <fullName evidence="28">Homoserine dehydrogenase</fullName>
            <ecNumber evidence="28">1.1.1.3</ecNumber>
        </recommendedName>
    </domain>
</protein>
<evidence type="ECO:0000256" key="26">
    <source>
        <dbReference type="ARBA" id="ARBA00048841"/>
    </source>
</evidence>
<dbReference type="UniPathway" id="UPA00051">
    <property type="reaction ID" value="UER00462"/>
</dbReference>
<keyword evidence="17 28" id="KW-0521">NADP</keyword>
<dbReference type="Pfam" id="PF03447">
    <property type="entry name" value="NAD_binding_3"/>
    <property type="match status" value="1"/>
</dbReference>
<evidence type="ECO:0000256" key="21">
    <source>
        <dbReference type="ARBA" id="ARBA00023154"/>
    </source>
</evidence>
<dbReference type="Pfam" id="PF00696">
    <property type="entry name" value="AA_kinase"/>
    <property type="match status" value="1"/>
</dbReference>
<evidence type="ECO:0000256" key="22">
    <source>
        <dbReference type="ARBA" id="ARBA00023167"/>
    </source>
</evidence>
<evidence type="ECO:0000313" key="34">
    <source>
        <dbReference type="Proteomes" id="UP000242432"/>
    </source>
</evidence>
<evidence type="ECO:0000256" key="2">
    <source>
        <dbReference type="ARBA" id="ARBA00004766"/>
    </source>
</evidence>
<evidence type="ECO:0000256" key="12">
    <source>
        <dbReference type="ARBA" id="ARBA00022697"/>
    </source>
</evidence>
<evidence type="ECO:0000256" key="17">
    <source>
        <dbReference type="ARBA" id="ARBA00022857"/>
    </source>
</evidence>
<feature type="domain" description="Aspartate/glutamate/uridylate kinase" evidence="29">
    <location>
        <begin position="2"/>
        <end position="284"/>
    </location>
</feature>
<evidence type="ECO:0000256" key="7">
    <source>
        <dbReference type="ARBA" id="ARBA00007952"/>
    </source>
</evidence>
<evidence type="ECO:0000256" key="3">
    <source>
        <dbReference type="ARBA" id="ARBA00004986"/>
    </source>
</evidence>
<name>A0A1T4VKT9_9GAMM</name>
<dbReference type="SUPFAM" id="SSF55347">
    <property type="entry name" value="Glyceraldehyde-3-phosphate dehydrogenase-like, C-terminal domain"/>
    <property type="match status" value="1"/>
</dbReference>
<dbReference type="GO" id="GO:0004412">
    <property type="term" value="F:homoserine dehydrogenase activity"/>
    <property type="evidence" value="ECO:0007669"/>
    <property type="project" value="UniProtKB-UniRule"/>
</dbReference>
<dbReference type="InterPro" id="IPR045865">
    <property type="entry name" value="ACT-like_dom_sf"/>
</dbReference>
<dbReference type="GO" id="GO:0009088">
    <property type="term" value="P:threonine biosynthetic process"/>
    <property type="evidence" value="ECO:0007669"/>
    <property type="project" value="UniProtKB-UniRule"/>
</dbReference>
<dbReference type="InterPro" id="IPR001341">
    <property type="entry name" value="Asp_kinase"/>
</dbReference>
<accession>A0A1T4VKT9</accession>
<evidence type="ECO:0000256" key="11">
    <source>
        <dbReference type="ARBA" id="ARBA00022679"/>
    </source>
</evidence>
<comment type="pathway">
    <text evidence="5 28">Amino-acid biosynthesis; L-methionine biosynthesis via de novo pathway; L-homoserine from L-aspartate: step 3/3.</text>
</comment>
<dbReference type="InterPro" id="IPR005106">
    <property type="entry name" value="Asp/hSer_DH_NAD-bd"/>
</dbReference>
<feature type="domain" description="Homoserine dehydrogenase catalytic" evidence="30">
    <location>
        <begin position="615"/>
        <end position="811"/>
    </location>
</feature>
<keyword evidence="14 28" id="KW-0547">Nucleotide-binding</keyword>
<evidence type="ECO:0000256" key="13">
    <source>
        <dbReference type="ARBA" id="ARBA00022723"/>
    </source>
</evidence>
<dbReference type="STRING" id="83771.SAMN02910357_01924"/>
<keyword evidence="19" id="KW-0520">NAD</keyword>
<dbReference type="EMBL" id="FUXX01000030">
    <property type="protein sequence ID" value="SKA65594.1"/>
    <property type="molecule type" value="Genomic_DNA"/>
</dbReference>
<reference evidence="34" key="1">
    <citation type="submission" date="2017-02" db="EMBL/GenBank/DDBJ databases">
        <authorList>
            <person name="Varghese N."/>
            <person name="Submissions S."/>
        </authorList>
    </citation>
    <scope>NUCLEOTIDE SEQUENCE [LARGE SCALE GENOMIC DNA]</scope>
    <source>
        <strain evidence="34">DSM 3072</strain>
    </source>
</reference>
<keyword evidence="21" id="KW-0457">Lysine biosynthesis</keyword>
<dbReference type="GO" id="GO:0009089">
    <property type="term" value="P:lysine biosynthetic process via diaminopimelate"/>
    <property type="evidence" value="ECO:0007669"/>
    <property type="project" value="UniProtKB-UniRule"/>
</dbReference>
<proteinExistence type="inferred from homology"/>
<dbReference type="NCBIfam" id="NF006959">
    <property type="entry name" value="PRK09436.1"/>
    <property type="match status" value="1"/>
</dbReference>